<evidence type="ECO:0000313" key="3">
    <source>
        <dbReference type="Proteomes" id="UP000887566"/>
    </source>
</evidence>
<proteinExistence type="predicted"/>
<evidence type="ECO:0000313" key="4">
    <source>
        <dbReference type="WBParaSite" id="PSAMB.scaffold2144size25099.g16966.t1"/>
    </source>
</evidence>
<keyword evidence="3" id="KW-1185">Reference proteome</keyword>
<organism evidence="3 4">
    <name type="scientific">Plectus sambesii</name>
    <dbReference type="NCBI Taxonomy" id="2011161"/>
    <lineage>
        <taxon>Eukaryota</taxon>
        <taxon>Metazoa</taxon>
        <taxon>Ecdysozoa</taxon>
        <taxon>Nematoda</taxon>
        <taxon>Chromadorea</taxon>
        <taxon>Plectida</taxon>
        <taxon>Plectina</taxon>
        <taxon>Plectoidea</taxon>
        <taxon>Plectidae</taxon>
        <taxon>Plectus</taxon>
    </lineage>
</organism>
<dbReference type="InterPro" id="IPR016186">
    <property type="entry name" value="C-type_lectin-like/link_sf"/>
</dbReference>
<dbReference type="AlphaFoldDB" id="A0A914VK93"/>
<evidence type="ECO:0000259" key="2">
    <source>
        <dbReference type="PROSITE" id="PS50041"/>
    </source>
</evidence>
<name>A0A914VK93_9BILA</name>
<dbReference type="Proteomes" id="UP000887566">
    <property type="component" value="Unplaced"/>
</dbReference>
<dbReference type="WBParaSite" id="PSAMB.scaffold2144size25099.g16966.t1">
    <property type="protein sequence ID" value="PSAMB.scaffold2144size25099.g16966.t1"/>
    <property type="gene ID" value="PSAMB.scaffold2144size25099.g16966"/>
</dbReference>
<feature type="region of interest" description="Disordered" evidence="1">
    <location>
        <begin position="319"/>
        <end position="347"/>
    </location>
</feature>
<evidence type="ECO:0000256" key="1">
    <source>
        <dbReference type="SAM" id="MobiDB-lite"/>
    </source>
</evidence>
<feature type="domain" description="C-type lectin" evidence="2">
    <location>
        <begin position="25"/>
        <end position="158"/>
    </location>
</feature>
<dbReference type="InterPro" id="IPR016187">
    <property type="entry name" value="CTDL_fold"/>
</dbReference>
<dbReference type="SMART" id="SM00034">
    <property type="entry name" value="CLECT"/>
    <property type="match status" value="2"/>
</dbReference>
<dbReference type="SUPFAM" id="SSF56436">
    <property type="entry name" value="C-type lectin-like"/>
    <property type="match status" value="2"/>
</dbReference>
<dbReference type="PROSITE" id="PS50041">
    <property type="entry name" value="C_TYPE_LECTIN_2"/>
    <property type="match status" value="1"/>
</dbReference>
<sequence length="361" mass="39319">MTTTGAATALTDLQANCTGPDRQYSGTSCYVIVGSSPQKYHPVAKTLCNHYLGYSGHLVHIKNAAVKDVLKQLMTTYNSTAINIAWTGLELLNSSTATNDSNNWGYYYRNGTYFSQTYIPWAATEPRAESNRSRGYYISNTDRMHTTSLDQVAYIACEYEEALKQPVTDLEEKCVNLTSSFKTLFVSDVCYVLNTVNKNYNSAKVACNNLSGYKGHLAHVRTMGELWIAETLRAAANVLYARLGIEQTNTSSTDPYNGWYLTTPTDQPVLTTFLPWATSYPAAGGPTIAMTVGFPNSLITIANTTAYTFICQYDSMTTTTSTTTTSTTSTTTTTTTTTTGTCAPAPAPTTTGSASMFELFL</sequence>
<reference evidence="4" key="1">
    <citation type="submission" date="2022-11" db="UniProtKB">
        <authorList>
            <consortium name="WormBaseParasite"/>
        </authorList>
    </citation>
    <scope>IDENTIFICATION</scope>
</reference>
<protein>
    <submittedName>
        <fullName evidence="4">C-type lectin domain-containing protein</fullName>
    </submittedName>
</protein>
<dbReference type="CDD" id="cd00037">
    <property type="entry name" value="CLECT"/>
    <property type="match status" value="1"/>
</dbReference>
<dbReference type="InterPro" id="IPR001304">
    <property type="entry name" value="C-type_lectin-like"/>
</dbReference>
<dbReference type="Gene3D" id="3.10.100.10">
    <property type="entry name" value="Mannose-Binding Protein A, subunit A"/>
    <property type="match status" value="2"/>
</dbReference>
<accession>A0A914VK93</accession>